<accession>A0AAJ1WYP1</accession>
<dbReference type="RefSeq" id="WP_230368441.1">
    <property type="nucleotide sequence ID" value="NZ_JAJALK010000030.1"/>
</dbReference>
<sequence length="68" mass="7338">MAENNEAASDGAVLEGNVPKPPPGPMDPQKSERHARLAGKMSQKLPAIAEDVRRRFEDLKKKSLKSGG</sequence>
<evidence type="ECO:0000313" key="3">
    <source>
        <dbReference type="Proteomes" id="UP001223420"/>
    </source>
</evidence>
<gene>
    <name evidence="2" type="ORF">QO001_005639</name>
</gene>
<comment type="caution">
    <text evidence="2">The sequence shown here is derived from an EMBL/GenBank/DDBJ whole genome shotgun (WGS) entry which is preliminary data.</text>
</comment>
<dbReference type="EMBL" id="JAUSWL010000016">
    <property type="protein sequence ID" value="MDQ0546687.1"/>
    <property type="molecule type" value="Genomic_DNA"/>
</dbReference>
<protein>
    <submittedName>
        <fullName evidence="2">Uncharacterized protein</fullName>
    </submittedName>
</protein>
<feature type="region of interest" description="Disordered" evidence="1">
    <location>
        <begin position="1"/>
        <end position="43"/>
    </location>
</feature>
<evidence type="ECO:0000256" key="1">
    <source>
        <dbReference type="SAM" id="MobiDB-lite"/>
    </source>
</evidence>
<organism evidence="2 3">
    <name type="scientific">Methylobacterium brachiatum</name>
    <dbReference type="NCBI Taxonomy" id="269660"/>
    <lineage>
        <taxon>Bacteria</taxon>
        <taxon>Pseudomonadati</taxon>
        <taxon>Pseudomonadota</taxon>
        <taxon>Alphaproteobacteria</taxon>
        <taxon>Hyphomicrobiales</taxon>
        <taxon>Methylobacteriaceae</taxon>
        <taxon>Methylobacterium</taxon>
    </lineage>
</organism>
<dbReference type="AlphaFoldDB" id="A0AAJ1WYP1"/>
<proteinExistence type="predicted"/>
<reference evidence="2" key="1">
    <citation type="submission" date="2023-07" db="EMBL/GenBank/DDBJ databases">
        <title>Genomic Encyclopedia of Type Strains, Phase IV (KMG-IV): sequencing the most valuable type-strain genomes for metagenomic binning, comparative biology and taxonomic classification.</title>
        <authorList>
            <person name="Goeker M."/>
        </authorList>
    </citation>
    <scope>NUCLEOTIDE SEQUENCE</scope>
    <source>
        <strain evidence="2">DSM 19569</strain>
    </source>
</reference>
<dbReference type="Proteomes" id="UP001223420">
    <property type="component" value="Unassembled WGS sequence"/>
</dbReference>
<name>A0AAJ1WYP1_9HYPH</name>
<evidence type="ECO:0000313" key="2">
    <source>
        <dbReference type="EMBL" id="MDQ0546687.1"/>
    </source>
</evidence>